<dbReference type="GO" id="GO:0030688">
    <property type="term" value="C:preribosome, small subunit precursor"/>
    <property type="evidence" value="ECO:0007669"/>
    <property type="project" value="InterPro"/>
</dbReference>
<dbReference type="AlphaFoldDB" id="A0A152A0K5"/>
<dbReference type="InterPro" id="IPR036140">
    <property type="entry name" value="PFN_sf"/>
</dbReference>
<evidence type="ECO:0000256" key="1">
    <source>
        <dbReference type="ARBA" id="ARBA00004604"/>
    </source>
</evidence>
<evidence type="ECO:0000256" key="3">
    <source>
        <dbReference type="ARBA" id="ARBA00023242"/>
    </source>
</evidence>
<gene>
    <name evidence="5" type="ORF">DLAC_03583</name>
</gene>
<dbReference type="GO" id="GO:0030686">
    <property type="term" value="C:90S preribosome"/>
    <property type="evidence" value="ECO:0007669"/>
    <property type="project" value="InterPro"/>
</dbReference>
<evidence type="ECO:0000256" key="4">
    <source>
        <dbReference type="SAM" id="MobiDB-lite"/>
    </source>
</evidence>
<dbReference type="PANTHER" id="PTHR31109:SF2">
    <property type="entry name" value="RIBOSOME BIOGENESIS PROTEIN SLX9 HOMOLOG"/>
    <property type="match status" value="1"/>
</dbReference>
<protein>
    <submittedName>
        <fullName evidence="5">Uncharacterized protein</fullName>
    </submittedName>
</protein>
<comment type="subcellular location">
    <subcellularLocation>
        <location evidence="1">Nucleus</location>
        <location evidence="1">Nucleolus</location>
    </subcellularLocation>
</comment>
<dbReference type="PANTHER" id="PTHR31109">
    <property type="entry name" value="PROTEIN FAM207A"/>
    <property type="match status" value="1"/>
</dbReference>
<dbReference type="GO" id="GO:0005730">
    <property type="term" value="C:nucleolus"/>
    <property type="evidence" value="ECO:0007669"/>
    <property type="project" value="UniProtKB-SubCell"/>
</dbReference>
<dbReference type="InParanoid" id="A0A152A0K5"/>
<sequence>MTSWEHHAKGLIEQRFNYACIYNIENEKMLAESKPNVITKDLIDYFTRGLENNRELYMSFSGKLIDGDSYIIIKTEPNYFVAKSTYKLLIVHRTQTLYIATISDIMYKPVGESIGALEKYVEHLKSQNLSITRMPKVIKTTSLHSKAPKTSNLKKDKDGDEDMFARANHTNFVAIPSNIKFEPIIAVDKFKQLDKSQLPLTLDTKDFAELTSGSDKIKQKRESFLSKLDPVNSSLLLKRRDKQRQILELTPNTSQQQEGLDNLNKDFISSVDNLLDDDQLDSKPKSTKMTNQKKANISNKEIQQYKNVLAHPDFKSNPFLTLQEHLQNSVNLENEKLKQEQEMKKQLKKQLTKKKKSNNNVNNPITKKEIDINEMEWN</sequence>
<accession>A0A152A0K5</accession>
<comment type="caution">
    <text evidence="5">The sequence shown here is derived from an EMBL/GenBank/DDBJ whole genome shotgun (WGS) entry which is preliminary data.</text>
</comment>
<dbReference type="FunCoup" id="A0A152A0K5">
    <property type="interactions" value="1"/>
</dbReference>
<keyword evidence="3" id="KW-0539">Nucleus</keyword>
<comment type="similarity">
    <text evidence="2">Belongs to the SLX9 family.</text>
</comment>
<dbReference type="Pfam" id="PF15341">
    <property type="entry name" value="SLX9"/>
    <property type="match status" value="1"/>
</dbReference>
<dbReference type="SUPFAM" id="SSF55770">
    <property type="entry name" value="Profilin (actin-binding protein)"/>
    <property type="match status" value="1"/>
</dbReference>
<dbReference type="GO" id="GO:0000462">
    <property type="term" value="P:maturation of SSU-rRNA from tricistronic rRNA transcript (SSU-rRNA, 5.8S rRNA, LSU-rRNA)"/>
    <property type="evidence" value="ECO:0007669"/>
    <property type="project" value="InterPro"/>
</dbReference>
<feature type="compositionally biased region" description="Basic residues" evidence="4">
    <location>
        <begin position="346"/>
        <end position="357"/>
    </location>
</feature>
<dbReference type="Gene3D" id="3.30.450.30">
    <property type="entry name" value="Dynein light chain 2a, cytoplasmic"/>
    <property type="match status" value="1"/>
</dbReference>
<dbReference type="Proteomes" id="UP000076078">
    <property type="component" value="Unassembled WGS sequence"/>
</dbReference>
<evidence type="ECO:0000256" key="2">
    <source>
        <dbReference type="ARBA" id="ARBA00011022"/>
    </source>
</evidence>
<name>A0A152A0K5_TIELA</name>
<organism evidence="5 6">
    <name type="scientific">Tieghemostelium lacteum</name>
    <name type="common">Slime mold</name>
    <name type="synonym">Dictyostelium lacteum</name>
    <dbReference type="NCBI Taxonomy" id="361077"/>
    <lineage>
        <taxon>Eukaryota</taxon>
        <taxon>Amoebozoa</taxon>
        <taxon>Evosea</taxon>
        <taxon>Eumycetozoa</taxon>
        <taxon>Dictyostelia</taxon>
        <taxon>Dictyosteliales</taxon>
        <taxon>Raperosteliaceae</taxon>
        <taxon>Tieghemostelium</taxon>
    </lineage>
</organism>
<keyword evidence="6" id="KW-1185">Reference proteome</keyword>
<evidence type="ECO:0000313" key="5">
    <source>
        <dbReference type="EMBL" id="KYQ99646.1"/>
    </source>
</evidence>
<feature type="region of interest" description="Disordered" evidence="4">
    <location>
        <begin position="340"/>
        <end position="378"/>
    </location>
</feature>
<dbReference type="STRING" id="361077.A0A152A0K5"/>
<dbReference type="InterPro" id="IPR028160">
    <property type="entry name" value="Slx9-like"/>
</dbReference>
<dbReference type="EMBL" id="LODT01000020">
    <property type="protein sequence ID" value="KYQ99646.1"/>
    <property type="molecule type" value="Genomic_DNA"/>
</dbReference>
<proteinExistence type="inferred from homology"/>
<evidence type="ECO:0000313" key="6">
    <source>
        <dbReference type="Proteomes" id="UP000076078"/>
    </source>
</evidence>
<reference evidence="5 6" key="1">
    <citation type="submission" date="2015-12" db="EMBL/GenBank/DDBJ databases">
        <title>Dictyostelia acquired genes for synthesis and detection of signals that induce cell-type specialization by lateral gene transfer from prokaryotes.</title>
        <authorList>
            <person name="Gloeckner G."/>
            <person name="Schaap P."/>
        </authorList>
    </citation>
    <scope>NUCLEOTIDE SEQUENCE [LARGE SCALE GENOMIC DNA]</scope>
    <source>
        <strain evidence="5 6">TK</strain>
    </source>
</reference>
<dbReference type="OrthoDB" id="18703at2759"/>